<proteinExistence type="predicted"/>
<dbReference type="Proteomes" id="UP000254792">
    <property type="component" value="Chromosome"/>
</dbReference>
<dbReference type="AlphaFoldDB" id="A0A345Z438"/>
<evidence type="ECO:0000313" key="5">
    <source>
        <dbReference type="EMBL" id="AXK51367.1"/>
    </source>
</evidence>
<dbReference type="SMART" id="SM01134">
    <property type="entry name" value="DeoRC"/>
    <property type="match status" value="1"/>
</dbReference>
<dbReference type="PROSITE" id="PS51000">
    <property type="entry name" value="HTH_DEOR_2"/>
    <property type="match status" value="1"/>
</dbReference>
<dbReference type="SUPFAM" id="SSF46785">
    <property type="entry name" value="Winged helix' DNA-binding domain"/>
    <property type="match status" value="1"/>
</dbReference>
<dbReference type="SUPFAM" id="SSF100950">
    <property type="entry name" value="NagB/RpiA/CoA transferase-like"/>
    <property type="match status" value="1"/>
</dbReference>
<dbReference type="Pfam" id="PF08220">
    <property type="entry name" value="HTH_DeoR"/>
    <property type="match status" value="1"/>
</dbReference>
<organism evidence="5 6">
    <name type="scientific">Spiroplasma alleghenense</name>
    <dbReference type="NCBI Taxonomy" id="216931"/>
    <lineage>
        <taxon>Bacteria</taxon>
        <taxon>Bacillati</taxon>
        <taxon>Mycoplasmatota</taxon>
        <taxon>Mollicutes</taxon>
        <taxon>Entomoplasmatales</taxon>
        <taxon>Spiroplasmataceae</taxon>
        <taxon>Spiroplasma</taxon>
    </lineage>
</organism>
<keyword evidence="6" id="KW-1185">Reference proteome</keyword>
<dbReference type="PANTHER" id="PTHR30363:SF44">
    <property type="entry name" value="AGA OPERON TRANSCRIPTIONAL REPRESSOR-RELATED"/>
    <property type="match status" value="1"/>
</dbReference>
<dbReference type="InterPro" id="IPR014036">
    <property type="entry name" value="DeoR-like_C"/>
</dbReference>
<dbReference type="InterPro" id="IPR050313">
    <property type="entry name" value="Carb_Metab_HTH_regulators"/>
</dbReference>
<evidence type="ECO:0000256" key="3">
    <source>
        <dbReference type="ARBA" id="ARBA00023163"/>
    </source>
</evidence>
<dbReference type="RefSeq" id="WP_162807949.1">
    <property type="nucleotide sequence ID" value="NZ_CP031376.1"/>
</dbReference>
<dbReference type="Gene3D" id="3.40.50.1360">
    <property type="match status" value="1"/>
</dbReference>
<dbReference type="GO" id="GO:0003677">
    <property type="term" value="F:DNA binding"/>
    <property type="evidence" value="ECO:0007669"/>
    <property type="project" value="UniProtKB-KW"/>
</dbReference>
<dbReference type="PANTHER" id="PTHR30363">
    <property type="entry name" value="HTH-TYPE TRANSCRIPTIONAL REGULATOR SRLR-RELATED"/>
    <property type="match status" value="1"/>
</dbReference>
<name>A0A345Z438_9MOLU</name>
<dbReference type="InterPro" id="IPR001034">
    <property type="entry name" value="DeoR_HTH"/>
</dbReference>
<evidence type="ECO:0000259" key="4">
    <source>
        <dbReference type="PROSITE" id="PS51000"/>
    </source>
</evidence>
<dbReference type="InterPro" id="IPR036390">
    <property type="entry name" value="WH_DNA-bd_sf"/>
</dbReference>
<dbReference type="PROSITE" id="PS00894">
    <property type="entry name" value="HTH_DEOR_1"/>
    <property type="match status" value="1"/>
</dbReference>
<dbReference type="Pfam" id="PF00455">
    <property type="entry name" value="DeoRC"/>
    <property type="match status" value="1"/>
</dbReference>
<evidence type="ECO:0000313" key="6">
    <source>
        <dbReference type="Proteomes" id="UP000254792"/>
    </source>
</evidence>
<dbReference type="PRINTS" id="PR00037">
    <property type="entry name" value="HTHLACR"/>
</dbReference>
<dbReference type="EMBL" id="CP031376">
    <property type="protein sequence ID" value="AXK51367.1"/>
    <property type="molecule type" value="Genomic_DNA"/>
</dbReference>
<dbReference type="InterPro" id="IPR037171">
    <property type="entry name" value="NagB/RpiA_transferase-like"/>
</dbReference>
<dbReference type="SMART" id="SM00420">
    <property type="entry name" value="HTH_DEOR"/>
    <property type="match status" value="1"/>
</dbReference>
<gene>
    <name evidence="5" type="primary">fruR</name>
    <name evidence="5" type="ORF">SALLE_v1c06970</name>
</gene>
<keyword evidence="1" id="KW-0805">Transcription regulation</keyword>
<reference evidence="5 6" key="1">
    <citation type="submission" date="2018-07" db="EMBL/GenBank/DDBJ databases">
        <title>Complete genome sequence of Spiroplasma alleghenense PLHS-1 (ATCC 51752).</title>
        <authorList>
            <person name="Chou L."/>
            <person name="Lee T.-Y."/>
            <person name="Tsai Y.-M."/>
            <person name="Kuo C.-H."/>
        </authorList>
    </citation>
    <scope>NUCLEOTIDE SEQUENCE [LARGE SCALE GENOMIC DNA]</scope>
    <source>
        <strain evidence="5 6">PLHS-1</strain>
    </source>
</reference>
<evidence type="ECO:0000256" key="1">
    <source>
        <dbReference type="ARBA" id="ARBA00023015"/>
    </source>
</evidence>
<dbReference type="InterPro" id="IPR018356">
    <property type="entry name" value="Tscrpt_reg_HTH_DeoR_CS"/>
</dbReference>
<accession>A0A345Z438</accession>
<protein>
    <submittedName>
        <fullName evidence="5">DeoR family transcriptional regulator, fructose operon transcriptional repressor</fullName>
    </submittedName>
</protein>
<keyword evidence="2" id="KW-0238">DNA-binding</keyword>
<evidence type="ECO:0000256" key="2">
    <source>
        <dbReference type="ARBA" id="ARBA00023125"/>
    </source>
</evidence>
<dbReference type="GO" id="GO:0003700">
    <property type="term" value="F:DNA-binding transcription factor activity"/>
    <property type="evidence" value="ECO:0007669"/>
    <property type="project" value="InterPro"/>
</dbReference>
<feature type="domain" description="HTH deoR-type" evidence="4">
    <location>
        <begin position="3"/>
        <end position="58"/>
    </location>
</feature>
<keyword evidence="3" id="KW-0804">Transcription</keyword>
<dbReference type="KEGG" id="salx:SALLE_v1c06970"/>
<sequence length="233" mass="26167">MIKAERQSLILNYINGKELSIVEDMVQDLNVAFTTIRRDLLELEEQGLIIRVHGGAKPLRDKNVAEEMLDQKLSENIIAKKQIAAKALDCIKKGETIFLDAGSNTYYLSQIIKPELELRILTNSIINAQELTKNGNNFVHILGGRFKPKTGAIIGYEAIKSIQQYSFDLAFIGANAVDNEFNLYTTDDDEAQVKEQAIKQSRFAFALADRSKFNSKSFIKFATKSQVTVISED</sequence>